<evidence type="ECO:0000256" key="4">
    <source>
        <dbReference type="ARBA" id="ARBA00022617"/>
    </source>
</evidence>
<dbReference type="AlphaFoldDB" id="A0A9W8ME91"/>
<comment type="pathway">
    <text evidence="2">Secondary metabolite biosynthesis.</text>
</comment>
<feature type="binding site" description="axial binding residue" evidence="9">
    <location>
        <position position="324"/>
    </location>
    <ligand>
        <name>heme</name>
        <dbReference type="ChEBI" id="CHEBI:30413"/>
    </ligand>
    <ligandPart>
        <name>Fe</name>
        <dbReference type="ChEBI" id="CHEBI:18248"/>
    </ligandPart>
</feature>
<dbReference type="Gene3D" id="1.10.630.10">
    <property type="entry name" value="Cytochrome P450"/>
    <property type="match status" value="1"/>
</dbReference>
<keyword evidence="12" id="KW-1185">Reference proteome</keyword>
<dbReference type="Proteomes" id="UP001140091">
    <property type="component" value="Unassembled WGS sequence"/>
</dbReference>
<dbReference type="PRINTS" id="PR00463">
    <property type="entry name" value="EP450I"/>
</dbReference>
<dbReference type="InterPro" id="IPR017972">
    <property type="entry name" value="Cyt_P450_CS"/>
</dbReference>
<evidence type="ECO:0000256" key="6">
    <source>
        <dbReference type="ARBA" id="ARBA00023002"/>
    </source>
</evidence>
<evidence type="ECO:0000256" key="7">
    <source>
        <dbReference type="ARBA" id="ARBA00023004"/>
    </source>
</evidence>
<dbReference type="SUPFAM" id="SSF48264">
    <property type="entry name" value="Cytochrome P450"/>
    <property type="match status" value="1"/>
</dbReference>
<reference evidence="11" key="1">
    <citation type="submission" date="2022-06" db="EMBL/GenBank/DDBJ databases">
        <title>Genome Sequence of Candolleomyces eurysporus.</title>
        <authorList>
            <person name="Buettner E."/>
        </authorList>
    </citation>
    <scope>NUCLEOTIDE SEQUENCE</scope>
    <source>
        <strain evidence="11">VTCC 930004</strain>
    </source>
</reference>
<evidence type="ECO:0000313" key="12">
    <source>
        <dbReference type="Proteomes" id="UP001140091"/>
    </source>
</evidence>
<evidence type="ECO:0000256" key="1">
    <source>
        <dbReference type="ARBA" id="ARBA00001971"/>
    </source>
</evidence>
<comment type="cofactor">
    <cofactor evidence="1 9">
        <name>heme</name>
        <dbReference type="ChEBI" id="CHEBI:30413"/>
    </cofactor>
</comment>
<dbReference type="CDD" id="cd11065">
    <property type="entry name" value="CYP64-like"/>
    <property type="match status" value="1"/>
</dbReference>
<dbReference type="PANTHER" id="PTHR46300">
    <property type="entry name" value="P450, PUTATIVE (EUROFUNG)-RELATED-RELATED"/>
    <property type="match status" value="1"/>
</dbReference>
<dbReference type="InterPro" id="IPR036396">
    <property type="entry name" value="Cyt_P450_sf"/>
</dbReference>
<dbReference type="EMBL" id="JANBPK010001099">
    <property type="protein sequence ID" value="KAJ2925913.1"/>
    <property type="molecule type" value="Genomic_DNA"/>
</dbReference>
<dbReference type="PROSITE" id="PS00086">
    <property type="entry name" value="CYTOCHROME_P450"/>
    <property type="match status" value="1"/>
</dbReference>
<dbReference type="InterPro" id="IPR002401">
    <property type="entry name" value="Cyt_P450_E_grp-I"/>
</dbReference>
<comment type="caution">
    <text evidence="11">The sequence shown here is derived from an EMBL/GenBank/DDBJ whole genome shotgun (WGS) entry which is preliminary data.</text>
</comment>
<dbReference type="GO" id="GO:0004497">
    <property type="term" value="F:monooxygenase activity"/>
    <property type="evidence" value="ECO:0007669"/>
    <property type="project" value="UniProtKB-KW"/>
</dbReference>
<dbReference type="OrthoDB" id="2789670at2759"/>
<evidence type="ECO:0000256" key="5">
    <source>
        <dbReference type="ARBA" id="ARBA00022723"/>
    </source>
</evidence>
<dbReference type="GO" id="GO:0016705">
    <property type="term" value="F:oxidoreductase activity, acting on paired donors, with incorporation or reduction of molecular oxygen"/>
    <property type="evidence" value="ECO:0007669"/>
    <property type="project" value="InterPro"/>
</dbReference>
<dbReference type="InterPro" id="IPR050364">
    <property type="entry name" value="Cytochrome_P450_fung"/>
</dbReference>
<evidence type="ECO:0000256" key="2">
    <source>
        <dbReference type="ARBA" id="ARBA00005179"/>
    </source>
</evidence>
<dbReference type="Pfam" id="PF00067">
    <property type="entry name" value="p450"/>
    <property type="match status" value="1"/>
</dbReference>
<dbReference type="GO" id="GO:0020037">
    <property type="term" value="F:heme binding"/>
    <property type="evidence" value="ECO:0007669"/>
    <property type="project" value="InterPro"/>
</dbReference>
<proteinExistence type="inferred from homology"/>
<dbReference type="InterPro" id="IPR001128">
    <property type="entry name" value="Cyt_P450"/>
</dbReference>
<sequence>MLLEHMGFGTFIGLLPYGPKWRRQRRAFHQHFDSKVISRYHPAMSHASVEFAKDMLSSPERFAYHTRNFFTRIIIKAAYGLDISADSDDAYMVGMQDVAEGFLEATVPGRFLVDMIPALKYVPRKKIYEVKMEPFERVLKATREGCGEPCALSRIIDTLPPPEDPGRKEEEELACDLGVSAYLGGSDTSVGTMLTFILLMAMYPEVQRRAQAELDNFVSAGRLPTFEDRPNLLYVSAVLRELFRWHQLAPLGLPHATTEDDIYDGYFIPKGTIVVGNIWDIMQNGELFPNPHVFDPDRHIKNGRINQDIIDPIPPSFGYGRRICPGRHLALDSIYLVATTILAVFDIAPARDEAGNSTLEPSFGGKILMVPEPFECIITPRSGRHAELIRNLEIQ</sequence>
<dbReference type="PANTHER" id="PTHR46300:SF7">
    <property type="entry name" value="P450, PUTATIVE (EUROFUNG)-RELATED"/>
    <property type="match status" value="1"/>
</dbReference>
<feature type="non-terminal residue" evidence="11">
    <location>
        <position position="395"/>
    </location>
</feature>
<evidence type="ECO:0000313" key="11">
    <source>
        <dbReference type="EMBL" id="KAJ2925913.1"/>
    </source>
</evidence>
<keyword evidence="6 10" id="KW-0560">Oxidoreductase</keyword>
<evidence type="ECO:0000256" key="8">
    <source>
        <dbReference type="ARBA" id="ARBA00023033"/>
    </source>
</evidence>
<evidence type="ECO:0008006" key="13">
    <source>
        <dbReference type="Google" id="ProtNLM"/>
    </source>
</evidence>
<evidence type="ECO:0000256" key="3">
    <source>
        <dbReference type="ARBA" id="ARBA00010617"/>
    </source>
</evidence>
<evidence type="ECO:0000256" key="10">
    <source>
        <dbReference type="RuleBase" id="RU000461"/>
    </source>
</evidence>
<comment type="similarity">
    <text evidence="3 10">Belongs to the cytochrome P450 family.</text>
</comment>
<protein>
    <recommendedName>
        <fullName evidence="13">Cytochrome P450</fullName>
    </recommendedName>
</protein>
<dbReference type="GO" id="GO:0005506">
    <property type="term" value="F:iron ion binding"/>
    <property type="evidence" value="ECO:0007669"/>
    <property type="project" value="InterPro"/>
</dbReference>
<evidence type="ECO:0000256" key="9">
    <source>
        <dbReference type="PIRSR" id="PIRSR602401-1"/>
    </source>
</evidence>
<gene>
    <name evidence="11" type="ORF">H1R20_g11180</name>
</gene>
<name>A0A9W8ME91_9AGAR</name>
<accession>A0A9W8ME91</accession>
<keyword evidence="8 10" id="KW-0503">Monooxygenase</keyword>
<keyword evidence="5 9" id="KW-0479">Metal-binding</keyword>
<keyword evidence="4 9" id="KW-0349">Heme</keyword>
<organism evidence="11 12">
    <name type="scientific">Candolleomyces eurysporus</name>
    <dbReference type="NCBI Taxonomy" id="2828524"/>
    <lineage>
        <taxon>Eukaryota</taxon>
        <taxon>Fungi</taxon>
        <taxon>Dikarya</taxon>
        <taxon>Basidiomycota</taxon>
        <taxon>Agaricomycotina</taxon>
        <taxon>Agaricomycetes</taxon>
        <taxon>Agaricomycetidae</taxon>
        <taxon>Agaricales</taxon>
        <taxon>Agaricineae</taxon>
        <taxon>Psathyrellaceae</taxon>
        <taxon>Candolleomyces</taxon>
    </lineage>
</organism>
<keyword evidence="7 9" id="KW-0408">Iron</keyword>